<dbReference type="GO" id="GO:0008670">
    <property type="term" value="F:2,4-dienoyl-CoA reductase (NADPH) activity"/>
    <property type="evidence" value="ECO:0007669"/>
    <property type="project" value="InterPro"/>
</dbReference>
<dbReference type="OrthoDB" id="9797020at2"/>
<dbReference type="PRINTS" id="PR00081">
    <property type="entry name" value="GDHRDH"/>
</dbReference>
<reference evidence="4 5" key="2">
    <citation type="submission" date="2019-09" db="EMBL/GenBank/DDBJ databases">
        <title>Mesorhizobium sp. MaA-C15 isolated from Microcystis aeruginosa.</title>
        <authorList>
            <person name="Jeong S.E."/>
            <person name="Jin H.M."/>
            <person name="Jeon C.O."/>
        </authorList>
    </citation>
    <scope>NUCLEOTIDE SEQUENCE [LARGE SCALE GENOMIC DNA]</scope>
    <source>
        <strain evidence="4 5">MaA-C15</strain>
    </source>
</reference>
<comment type="similarity">
    <text evidence="1">Belongs to the short-chain dehydrogenases/reductases (SDR) family.</text>
</comment>
<keyword evidence="5" id="KW-1185">Reference proteome</keyword>
<evidence type="ECO:0000313" key="5">
    <source>
        <dbReference type="Proteomes" id="UP000323258"/>
    </source>
</evidence>
<proteinExistence type="inferred from homology"/>
<dbReference type="CDD" id="cd05369">
    <property type="entry name" value="TER_DECR_SDR_a"/>
    <property type="match status" value="1"/>
</dbReference>
<accession>A0A5D4H0J4</accession>
<name>A0A5D4H0J4_9HYPH</name>
<dbReference type="Pfam" id="PF13561">
    <property type="entry name" value="adh_short_C2"/>
    <property type="match status" value="1"/>
</dbReference>
<keyword evidence="2" id="KW-0521">NADP</keyword>
<dbReference type="GO" id="GO:0009062">
    <property type="term" value="P:fatty acid catabolic process"/>
    <property type="evidence" value="ECO:0007669"/>
    <property type="project" value="InterPro"/>
</dbReference>
<organism evidence="4 5">
    <name type="scientific">Neoaquamicrobium microcysteis</name>
    <dbReference type="NCBI Taxonomy" id="2682781"/>
    <lineage>
        <taxon>Bacteria</taxon>
        <taxon>Pseudomonadati</taxon>
        <taxon>Pseudomonadota</taxon>
        <taxon>Alphaproteobacteria</taxon>
        <taxon>Hyphomicrobiales</taxon>
        <taxon>Phyllobacteriaceae</taxon>
        <taxon>Neoaquamicrobium</taxon>
    </lineage>
</organism>
<protein>
    <submittedName>
        <fullName evidence="4">SDR family oxidoreductase</fullName>
    </submittedName>
</protein>
<dbReference type="InterPro" id="IPR036291">
    <property type="entry name" value="NAD(P)-bd_dom_sf"/>
</dbReference>
<gene>
    <name evidence="4" type="ORF">FY036_07450</name>
</gene>
<dbReference type="AlphaFoldDB" id="A0A5D4H0J4"/>
<dbReference type="FunFam" id="3.40.50.720:FF:000084">
    <property type="entry name" value="Short-chain dehydrogenase reductase"/>
    <property type="match status" value="1"/>
</dbReference>
<dbReference type="NCBIfam" id="NF005752">
    <property type="entry name" value="PRK07576.1"/>
    <property type="match status" value="1"/>
</dbReference>
<sequence length="278" mass="29268">MVGDGVFPTTLFAGKRVFVTGGGSGINLGIARAFARLGADIAICGRTQERLDRAAQELGGLGARVVAKAADVRQPDEMQAAFEAARETIGDIDVLVCGAAGNFLAPADQLSPNGFRTVMDIDLYGSFNAARLAFDQLVRSRGSIIFITAPMAHVAHAYQAHVGAAKAGVEMLMKNLALEWGPYGIRCNSIIPGLVEDTEGLHRISDEAGRQSFLDHIPLRRMGVVEEIGHAATFLASPLASYITGTSLWVDGGQGLPGSGFFNRNGADFLAANPRGGR</sequence>
<evidence type="ECO:0000256" key="2">
    <source>
        <dbReference type="ARBA" id="ARBA00022857"/>
    </source>
</evidence>
<dbReference type="Gene3D" id="3.40.50.720">
    <property type="entry name" value="NAD(P)-binding Rossmann-like Domain"/>
    <property type="match status" value="1"/>
</dbReference>
<comment type="caution">
    <text evidence="4">The sequence shown here is derived from an EMBL/GenBank/DDBJ whole genome shotgun (WGS) entry which is preliminary data.</text>
</comment>
<reference evidence="4 5" key="1">
    <citation type="submission" date="2019-08" db="EMBL/GenBank/DDBJ databases">
        <authorList>
            <person name="Seo Y.L."/>
        </authorList>
    </citation>
    <scope>NUCLEOTIDE SEQUENCE [LARGE SCALE GENOMIC DNA]</scope>
    <source>
        <strain evidence="4 5">MaA-C15</strain>
    </source>
</reference>
<dbReference type="PANTHER" id="PTHR43296:SF2">
    <property type="entry name" value="PEROXISOMAL 2,4-DIENOYL-COA REDUCTASE [(3E)-ENOYL-COA-PRODUCING]"/>
    <property type="match status" value="1"/>
</dbReference>
<dbReference type="Proteomes" id="UP000323258">
    <property type="component" value="Unassembled WGS sequence"/>
</dbReference>
<evidence type="ECO:0000256" key="3">
    <source>
        <dbReference type="ARBA" id="ARBA00023002"/>
    </source>
</evidence>
<dbReference type="InterPro" id="IPR002347">
    <property type="entry name" value="SDR_fam"/>
</dbReference>
<dbReference type="InterPro" id="IPR045017">
    <property type="entry name" value="DECR2-like"/>
</dbReference>
<evidence type="ECO:0000256" key="1">
    <source>
        <dbReference type="ARBA" id="ARBA00006484"/>
    </source>
</evidence>
<dbReference type="PANTHER" id="PTHR43296">
    <property type="entry name" value="PEROXISOMAL 2,4-DIENOYL-COA REDUCTASE"/>
    <property type="match status" value="1"/>
</dbReference>
<dbReference type="EMBL" id="VSZS01000059">
    <property type="protein sequence ID" value="TYR33559.1"/>
    <property type="molecule type" value="Genomic_DNA"/>
</dbReference>
<dbReference type="SUPFAM" id="SSF51735">
    <property type="entry name" value="NAD(P)-binding Rossmann-fold domains"/>
    <property type="match status" value="1"/>
</dbReference>
<evidence type="ECO:0000313" key="4">
    <source>
        <dbReference type="EMBL" id="TYR33559.1"/>
    </source>
</evidence>
<keyword evidence="3" id="KW-0560">Oxidoreductase</keyword>